<evidence type="ECO:0000313" key="3">
    <source>
        <dbReference type="EMBL" id="KAJ7758862.1"/>
    </source>
</evidence>
<comment type="caution">
    <text evidence="3">The sequence shown here is derived from an EMBL/GenBank/DDBJ whole genome shotgun (WGS) entry which is preliminary data.</text>
</comment>
<reference evidence="3" key="1">
    <citation type="submission" date="2023-03" db="EMBL/GenBank/DDBJ databases">
        <title>Massive genome expansion in bonnet fungi (Mycena s.s.) driven by repeated elements and novel gene families across ecological guilds.</title>
        <authorList>
            <consortium name="Lawrence Berkeley National Laboratory"/>
            <person name="Harder C.B."/>
            <person name="Miyauchi S."/>
            <person name="Viragh M."/>
            <person name="Kuo A."/>
            <person name="Thoen E."/>
            <person name="Andreopoulos B."/>
            <person name="Lu D."/>
            <person name="Skrede I."/>
            <person name="Drula E."/>
            <person name="Henrissat B."/>
            <person name="Morin E."/>
            <person name="Kohler A."/>
            <person name="Barry K."/>
            <person name="LaButti K."/>
            <person name="Morin E."/>
            <person name="Salamov A."/>
            <person name="Lipzen A."/>
            <person name="Mereny Z."/>
            <person name="Hegedus B."/>
            <person name="Baldrian P."/>
            <person name="Stursova M."/>
            <person name="Weitz H."/>
            <person name="Taylor A."/>
            <person name="Grigoriev I.V."/>
            <person name="Nagy L.G."/>
            <person name="Martin F."/>
            <person name="Kauserud H."/>
        </authorList>
    </citation>
    <scope>NUCLEOTIDE SEQUENCE</scope>
    <source>
        <strain evidence="3">CBHHK188m</strain>
    </source>
</reference>
<dbReference type="PROSITE" id="PS51253">
    <property type="entry name" value="HTH_CENPB"/>
    <property type="match status" value="1"/>
</dbReference>
<dbReference type="Proteomes" id="UP001215280">
    <property type="component" value="Unassembled WGS sequence"/>
</dbReference>
<evidence type="ECO:0000259" key="2">
    <source>
        <dbReference type="PROSITE" id="PS51253"/>
    </source>
</evidence>
<proteinExistence type="predicted"/>
<dbReference type="InterPro" id="IPR006600">
    <property type="entry name" value="HTH_CenpB_DNA-bd_dom"/>
</dbReference>
<keyword evidence="4" id="KW-1185">Reference proteome</keyword>
<sequence>IMGRRGLPLSLETIGNYAADIVGAPLGETWPRRFKDRHNNTLRVRWTHALEICRAKALNPTAVHEYFTLLTETINKYDINWKNIYNMDEKGIQL</sequence>
<gene>
    <name evidence="3" type="ORF">DFH07DRAFT_692194</name>
</gene>
<feature type="domain" description="HTH CENPB-type" evidence="2">
    <location>
        <begin position="1"/>
        <end position="44"/>
    </location>
</feature>
<dbReference type="AlphaFoldDB" id="A0AAD7J7I9"/>
<dbReference type="GO" id="GO:0003677">
    <property type="term" value="F:DNA binding"/>
    <property type="evidence" value="ECO:0007669"/>
    <property type="project" value="UniProtKB-KW"/>
</dbReference>
<evidence type="ECO:0000313" key="4">
    <source>
        <dbReference type="Proteomes" id="UP001215280"/>
    </source>
</evidence>
<dbReference type="EMBL" id="JARJLG010000054">
    <property type="protein sequence ID" value="KAJ7758862.1"/>
    <property type="molecule type" value="Genomic_DNA"/>
</dbReference>
<name>A0AAD7J7I9_9AGAR</name>
<organism evidence="3 4">
    <name type="scientific">Mycena maculata</name>
    <dbReference type="NCBI Taxonomy" id="230809"/>
    <lineage>
        <taxon>Eukaryota</taxon>
        <taxon>Fungi</taxon>
        <taxon>Dikarya</taxon>
        <taxon>Basidiomycota</taxon>
        <taxon>Agaricomycotina</taxon>
        <taxon>Agaricomycetes</taxon>
        <taxon>Agaricomycetidae</taxon>
        <taxon>Agaricales</taxon>
        <taxon>Marasmiineae</taxon>
        <taxon>Mycenaceae</taxon>
        <taxon>Mycena</taxon>
    </lineage>
</organism>
<keyword evidence="1" id="KW-0238">DNA-binding</keyword>
<accession>A0AAD7J7I9</accession>
<protein>
    <recommendedName>
        <fullName evidence="2">HTH CENPB-type domain-containing protein</fullName>
    </recommendedName>
</protein>
<feature type="non-terminal residue" evidence="3">
    <location>
        <position position="1"/>
    </location>
</feature>
<evidence type="ECO:0000256" key="1">
    <source>
        <dbReference type="ARBA" id="ARBA00023125"/>
    </source>
</evidence>
<feature type="non-terminal residue" evidence="3">
    <location>
        <position position="94"/>
    </location>
</feature>